<dbReference type="PANTHER" id="PTHR21716:SF68">
    <property type="entry name" value="TRANSPORT PROTEIN YTVI-RELATED"/>
    <property type="match status" value="1"/>
</dbReference>
<evidence type="ECO:0000256" key="6">
    <source>
        <dbReference type="SAM" id="Phobius"/>
    </source>
</evidence>
<sequence length="351" mass="38588">MERFIKAGTLALVAISLYLLYYHIFPAAGAIIGYVLPALAPFIFALVVAVLIDPLVSWMTKRLKVPRGLAVLAMLLAFFALVSGILMLLISKLITELHRFSQNLPELNQLFTNLFNDFLYYYNNMDLSPEVMSQIQQGLSNATQTLTSFVYSAINGIVGFAAALPSFLIMLVITIIATFFISRDKLMVEKFFLSILPKKWQGSVESVYLDMTSSLVRYLGAIVVLVSITALISIIGLSILGVDYAFSMGVLIGFVDILPVLGPGLVFVTWIILSLIMGNFKFAFSLLILYIIITVNRQIMEPKLVATTINVHPLSTLAAIFIGLKLLGPWGVILGPITLVAGKSISKLRKK</sequence>
<dbReference type="RefSeq" id="WP_089610242.1">
    <property type="nucleotide sequence ID" value="NZ_CP022121.1"/>
</dbReference>
<organism evidence="7 8">
    <name type="scientific">Dehalobacterium formicoaceticum</name>
    <dbReference type="NCBI Taxonomy" id="51515"/>
    <lineage>
        <taxon>Bacteria</taxon>
        <taxon>Bacillati</taxon>
        <taxon>Bacillota</taxon>
        <taxon>Clostridia</taxon>
        <taxon>Eubacteriales</taxon>
        <taxon>Peptococcaceae</taxon>
        <taxon>Dehalobacterium</taxon>
    </lineage>
</organism>
<dbReference type="InterPro" id="IPR014227">
    <property type="entry name" value="YtvI-like"/>
</dbReference>
<keyword evidence="8" id="KW-1185">Reference proteome</keyword>
<dbReference type="PANTHER" id="PTHR21716">
    <property type="entry name" value="TRANSMEMBRANE PROTEIN"/>
    <property type="match status" value="1"/>
</dbReference>
<evidence type="ECO:0000313" key="8">
    <source>
        <dbReference type="Proteomes" id="UP001524944"/>
    </source>
</evidence>
<keyword evidence="5 6" id="KW-0472">Membrane</keyword>
<name>A0ABT1Y461_9FIRM</name>
<comment type="subcellular location">
    <subcellularLocation>
        <location evidence="1">Membrane</location>
        <topology evidence="1">Multi-pass membrane protein</topology>
    </subcellularLocation>
</comment>
<dbReference type="EMBL" id="JANPWE010000001">
    <property type="protein sequence ID" value="MCR6544704.1"/>
    <property type="molecule type" value="Genomic_DNA"/>
</dbReference>
<evidence type="ECO:0000256" key="5">
    <source>
        <dbReference type="ARBA" id="ARBA00023136"/>
    </source>
</evidence>
<feature type="transmembrane region" description="Helical" evidence="6">
    <location>
        <begin position="319"/>
        <end position="341"/>
    </location>
</feature>
<dbReference type="NCBIfam" id="TIGR02872">
    <property type="entry name" value="spore_ytvI"/>
    <property type="match status" value="1"/>
</dbReference>
<protein>
    <submittedName>
        <fullName evidence="7">Sporulation integral membrane protein YtvI</fullName>
    </submittedName>
</protein>
<keyword evidence="3 6" id="KW-0812">Transmembrane</keyword>
<dbReference type="Proteomes" id="UP001524944">
    <property type="component" value="Unassembled WGS sequence"/>
</dbReference>
<evidence type="ECO:0000256" key="3">
    <source>
        <dbReference type="ARBA" id="ARBA00022692"/>
    </source>
</evidence>
<keyword evidence="4 6" id="KW-1133">Transmembrane helix</keyword>
<feature type="transmembrane region" description="Helical" evidence="6">
    <location>
        <begin position="218"/>
        <end position="240"/>
    </location>
</feature>
<dbReference type="Pfam" id="PF01594">
    <property type="entry name" value="AI-2E_transport"/>
    <property type="match status" value="1"/>
</dbReference>
<reference evidence="7 8" key="1">
    <citation type="submission" date="2022-08" db="EMBL/GenBank/DDBJ databases">
        <title>Proteogenomics of the novel Dehalobacterium formicoaceticum strain EZ94 highlights a key role of methyltransferases during anaerobic dichloromethane degradation.</title>
        <authorList>
            <person name="Wasmund K."/>
        </authorList>
    </citation>
    <scope>NUCLEOTIDE SEQUENCE [LARGE SCALE GENOMIC DNA]</scope>
    <source>
        <strain evidence="7 8">EZ94</strain>
    </source>
</reference>
<proteinExistence type="inferred from homology"/>
<feature type="transmembrane region" description="Helical" evidence="6">
    <location>
        <begin position="246"/>
        <end position="273"/>
    </location>
</feature>
<feature type="transmembrane region" description="Helical" evidence="6">
    <location>
        <begin position="157"/>
        <end position="181"/>
    </location>
</feature>
<feature type="transmembrane region" description="Helical" evidence="6">
    <location>
        <begin position="280"/>
        <end position="299"/>
    </location>
</feature>
<feature type="transmembrane region" description="Helical" evidence="6">
    <location>
        <begin position="7"/>
        <end position="25"/>
    </location>
</feature>
<gene>
    <name evidence="7" type="primary">ytvI</name>
    <name evidence="7" type="ORF">NVS47_04100</name>
</gene>
<accession>A0ABT1Y461</accession>
<evidence type="ECO:0000256" key="2">
    <source>
        <dbReference type="ARBA" id="ARBA00009773"/>
    </source>
</evidence>
<comment type="similarity">
    <text evidence="2">Belongs to the autoinducer-2 exporter (AI-2E) (TC 2.A.86) family.</text>
</comment>
<evidence type="ECO:0000256" key="4">
    <source>
        <dbReference type="ARBA" id="ARBA00022989"/>
    </source>
</evidence>
<evidence type="ECO:0000313" key="7">
    <source>
        <dbReference type="EMBL" id="MCR6544704.1"/>
    </source>
</evidence>
<feature type="transmembrane region" description="Helical" evidence="6">
    <location>
        <begin position="68"/>
        <end position="90"/>
    </location>
</feature>
<feature type="transmembrane region" description="Helical" evidence="6">
    <location>
        <begin position="31"/>
        <end position="56"/>
    </location>
</feature>
<comment type="caution">
    <text evidence="7">The sequence shown here is derived from an EMBL/GenBank/DDBJ whole genome shotgun (WGS) entry which is preliminary data.</text>
</comment>
<evidence type="ECO:0000256" key="1">
    <source>
        <dbReference type="ARBA" id="ARBA00004141"/>
    </source>
</evidence>
<dbReference type="InterPro" id="IPR002549">
    <property type="entry name" value="AI-2E-like"/>
</dbReference>